<sequence>MPGLPLFVVSCLLGGLGGAVGSIVGHAFGTRGLYVGGIVGGLLAALLTAALAVWRRWVARDRYWATAAGAAAGFLAAALVAVNTLSSPVGPVLSTALIGIGALVGGGFVRRR</sequence>
<dbReference type="EMBL" id="CP007130">
    <property type="protein sequence ID" value="AHG93729.1"/>
    <property type="molecule type" value="Genomic_DNA"/>
</dbReference>
<evidence type="ECO:0000256" key="1">
    <source>
        <dbReference type="SAM" id="Phobius"/>
    </source>
</evidence>
<dbReference type="RefSeq" id="WP_025415021.1">
    <property type="nucleotide sequence ID" value="NZ_CP007130.1"/>
</dbReference>
<protein>
    <submittedName>
        <fullName evidence="2">Uncharacterized protein</fullName>
    </submittedName>
</protein>
<evidence type="ECO:0000313" key="2">
    <source>
        <dbReference type="EMBL" id="AHG93729.1"/>
    </source>
</evidence>
<name>W0RRY4_9BACT</name>
<dbReference type="KEGG" id="gba:J421_6194"/>
<dbReference type="HOGENOM" id="CLU_2142300_0_0_0"/>
<dbReference type="InParanoid" id="W0RRY4"/>
<dbReference type="Proteomes" id="UP000019151">
    <property type="component" value="Plasmid 2"/>
</dbReference>
<evidence type="ECO:0000313" key="3">
    <source>
        <dbReference type="Proteomes" id="UP000019151"/>
    </source>
</evidence>
<keyword evidence="2" id="KW-0614">Plasmid</keyword>
<feature type="transmembrane region" description="Helical" evidence="1">
    <location>
        <begin position="31"/>
        <end position="54"/>
    </location>
</feature>
<feature type="transmembrane region" description="Helical" evidence="1">
    <location>
        <begin position="63"/>
        <end position="82"/>
    </location>
</feature>
<accession>W0RRY4</accession>
<keyword evidence="3" id="KW-1185">Reference proteome</keyword>
<gene>
    <name evidence="2" type="ORF">J421_6194</name>
</gene>
<reference evidence="2 3" key="1">
    <citation type="journal article" date="2014" name="Genome Announc.">
        <title>Genome Sequence and Methylome of Soil Bacterium Gemmatirosa kalamazoonensis KBS708T, a Member of the Rarely Cultivated Gemmatimonadetes Phylum.</title>
        <authorList>
            <person name="Debruyn J.M."/>
            <person name="Radosevich M."/>
            <person name="Wommack K.E."/>
            <person name="Polson S.W."/>
            <person name="Hauser L.J."/>
            <person name="Fawaz M.N."/>
            <person name="Korlach J."/>
            <person name="Tsai Y.C."/>
        </authorList>
    </citation>
    <scope>NUCLEOTIDE SEQUENCE [LARGE SCALE GENOMIC DNA]</scope>
    <source>
        <strain evidence="2 3">KBS708</strain>
        <plasmid evidence="3">Plasmid 2</plasmid>
    </source>
</reference>
<keyword evidence="1" id="KW-1133">Transmembrane helix</keyword>
<geneLocation type="plasmid" evidence="2 3">
    <name>2</name>
</geneLocation>
<organism evidence="2 3">
    <name type="scientific">Gemmatirosa kalamazoonensis</name>
    <dbReference type="NCBI Taxonomy" id="861299"/>
    <lineage>
        <taxon>Bacteria</taxon>
        <taxon>Pseudomonadati</taxon>
        <taxon>Gemmatimonadota</taxon>
        <taxon>Gemmatimonadia</taxon>
        <taxon>Gemmatimonadales</taxon>
        <taxon>Gemmatimonadaceae</taxon>
        <taxon>Gemmatirosa</taxon>
    </lineage>
</organism>
<proteinExistence type="predicted"/>
<dbReference type="AlphaFoldDB" id="W0RRY4"/>
<feature type="transmembrane region" description="Helical" evidence="1">
    <location>
        <begin position="88"/>
        <end position="109"/>
    </location>
</feature>
<keyword evidence="1" id="KW-0812">Transmembrane</keyword>
<keyword evidence="1" id="KW-0472">Membrane</keyword>